<proteinExistence type="predicted"/>
<dbReference type="AlphaFoldDB" id="A0A4P8WH76"/>
<dbReference type="EMBL" id="CP040330">
    <property type="protein sequence ID" value="QCS42709.1"/>
    <property type="molecule type" value="Genomic_DNA"/>
</dbReference>
<dbReference type="InterPro" id="IPR006311">
    <property type="entry name" value="TAT_signal"/>
</dbReference>
<evidence type="ECO:0000313" key="2">
    <source>
        <dbReference type="Proteomes" id="UP000302218"/>
    </source>
</evidence>
<evidence type="ECO:0000313" key="1">
    <source>
        <dbReference type="EMBL" id="QCS42709.1"/>
    </source>
</evidence>
<name>A0A4P8WH76_9EURY</name>
<dbReference type="PROSITE" id="PS51318">
    <property type="entry name" value="TAT"/>
    <property type="match status" value="1"/>
</dbReference>
<dbReference type="GeneID" id="40265643"/>
<accession>A0A4P8WH76</accession>
<dbReference type="KEGG" id="nvr:FEJ81_10180"/>
<protein>
    <submittedName>
        <fullName evidence="1">Uncharacterized protein</fullName>
    </submittedName>
</protein>
<reference evidence="2" key="1">
    <citation type="submission" date="2019-05" db="EMBL/GenBank/DDBJ databases">
        <title>Genome sequence and methylation pattern of the halophilic Archaeon Natrinema versiforme BOL5-4.</title>
        <authorList>
            <person name="DasSarma P."/>
            <person name="Anton B.P."/>
            <person name="DasSarma S.L."/>
            <person name="Martinez F.L."/>
            <person name="Guzman D."/>
            <person name="Roberts R.J."/>
            <person name="DasSarma S."/>
        </authorList>
    </citation>
    <scope>NUCLEOTIDE SEQUENCE [LARGE SCALE GENOMIC DNA]</scope>
    <source>
        <strain evidence="2">BOL5-4</strain>
    </source>
</reference>
<gene>
    <name evidence="1" type="ORF">FEJ81_10180</name>
</gene>
<sequence>MSEDTWTTSRRAFVTYGAVSTGTLFGATGATAATGSEPTDSEPVEQGVMRPYQFTPGSRATVVESDLDWQPARFDDAYQTNVVAYDHAPSYRAFLFTDPDATLEADQSFEFGGVQGSPGTADRQFVTVGLE</sequence>
<dbReference type="RefSeq" id="WP_138245190.1">
    <property type="nucleotide sequence ID" value="NZ_CP040330.1"/>
</dbReference>
<dbReference type="Proteomes" id="UP000302218">
    <property type="component" value="Chromosome"/>
</dbReference>
<dbReference type="OrthoDB" id="168187at2157"/>
<organism evidence="1 2">
    <name type="scientific">Natrinema versiforme</name>
    <dbReference type="NCBI Taxonomy" id="88724"/>
    <lineage>
        <taxon>Archaea</taxon>
        <taxon>Methanobacteriati</taxon>
        <taxon>Methanobacteriota</taxon>
        <taxon>Stenosarchaea group</taxon>
        <taxon>Halobacteria</taxon>
        <taxon>Halobacteriales</taxon>
        <taxon>Natrialbaceae</taxon>
        <taxon>Natrinema</taxon>
    </lineage>
</organism>